<evidence type="ECO:0000313" key="7">
    <source>
        <dbReference type="EMBL" id="KAF0674931.1"/>
    </source>
</evidence>
<reference evidence="7" key="1">
    <citation type="submission" date="2013-03" db="EMBL/GenBank/DDBJ databases">
        <title>Genome Sequence of the Profundibacterium mesophilum strain KAUST100406-0324T from Red Sea, a novel genus in the family Rhodobacteraceae.</title>
        <authorList>
            <person name="Essack M."/>
            <person name="Alam I."/>
            <person name="Lafi F."/>
            <person name="Alawi W."/>
            <person name="Kamanu F."/>
            <person name="Al-Suwailem A."/>
            <person name="Lee O.O."/>
            <person name="Xu Y."/>
            <person name="Bajic V."/>
            <person name="Qian P.-Y."/>
            <person name="Archer J."/>
        </authorList>
    </citation>
    <scope>NUCLEOTIDE SEQUENCE</scope>
    <source>
        <strain evidence="7">KAUST100406-0324</strain>
    </source>
</reference>
<comment type="caution">
    <text evidence="7">The sequence shown here is derived from an EMBL/GenBank/DDBJ whole genome shotgun (WGS) entry which is preliminary data.</text>
</comment>
<dbReference type="RefSeq" id="WP_159966163.1">
    <property type="nucleotide sequence ID" value="NZ_APKE01000033.1"/>
</dbReference>
<proteinExistence type="predicted"/>
<evidence type="ECO:0000256" key="2">
    <source>
        <dbReference type="ARBA" id="ARBA00022475"/>
    </source>
</evidence>
<dbReference type="EMBL" id="APKE01000033">
    <property type="protein sequence ID" value="KAF0674931.1"/>
    <property type="molecule type" value="Genomic_DNA"/>
</dbReference>
<evidence type="ECO:0000256" key="3">
    <source>
        <dbReference type="ARBA" id="ARBA00022692"/>
    </source>
</evidence>
<feature type="transmembrane region" description="Helical" evidence="6">
    <location>
        <begin position="276"/>
        <end position="298"/>
    </location>
</feature>
<dbReference type="AlphaFoldDB" id="A0A921NNG3"/>
<feature type="transmembrane region" description="Helical" evidence="6">
    <location>
        <begin position="60"/>
        <end position="79"/>
    </location>
</feature>
<keyword evidence="5 6" id="KW-0472">Membrane</keyword>
<accession>A0A921NNG3</accession>
<dbReference type="GO" id="GO:0043190">
    <property type="term" value="C:ATP-binding cassette (ABC) transporter complex"/>
    <property type="evidence" value="ECO:0007669"/>
    <property type="project" value="InterPro"/>
</dbReference>
<feature type="transmembrane region" description="Helical" evidence="6">
    <location>
        <begin position="310"/>
        <end position="328"/>
    </location>
</feature>
<dbReference type="PANTHER" id="PTHR33529:SF2">
    <property type="entry name" value="LIPOPOLYSACCHARIDE EXPORT SYSTEM PERMEASE PROTEIN LPTG"/>
    <property type="match status" value="1"/>
</dbReference>
<evidence type="ECO:0000256" key="1">
    <source>
        <dbReference type="ARBA" id="ARBA00004651"/>
    </source>
</evidence>
<keyword evidence="3 6" id="KW-0812">Transmembrane</keyword>
<keyword evidence="4 6" id="KW-1133">Transmembrane helix</keyword>
<feature type="transmembrane region" description="Helical" evidence="6">
    <location>
        <begin position="340"/>
        <end position="362"/>
    </location>
</feature>
<gene>
    <name evidence="7" type="ORF">PMES_02639</name>
</gene>
<dbReference type="Pfam" id="PF03739">
    <property type="entry name" value="LptF_LptG"/>
    <property type="match status" value="1"/>
</dbReference>
<dbReference type="OrthoDB" id="9798468at2"/>
<comment type="subcellular location">
    <subcellularLocation>
        <location evidence="1">Cell membrane</location>
        <topology evidence="1">Multi-pass membrane protein</topology>
    </subcellularLocation>
</comment>
<dbReference type="GO" id="GO:0015920">
    <property type="term" value="P:lipopolysaccharide transport"/>
    <property type="evidence" value="ECO:0007669"/>
    <property type="project" value="TreeGrafter"/>
</dbReference>
<feature type="transmembrane region" description="Helical" evidence="6">
    <location>
        <begin position="12"/>
        <end position="32"/>
    </location>
</feature>
<organism evidence="7 8">
    <name type="scientific">Profundibacterium mesophilum KAUST100406-0324</name>
    <dbReference type="NCBI Taxonomy" id="1037889"/>
    <lineage>
        <taxon>Bacteria</taxon>
        <taxon>Pseudomonadati</taxon>
        <taxon>Pseudomonadota</taxon>
        <taxon>Alphaproteobacteria</taxon>
        <taxon>Rhodobacterales</taxon>
        <taxon>Roseobacteraceae</taxon>
        <taxon>Profundibacterium</taxon>
    </lineage>
</organism>
<dbReference type="InterPro" id="IPR030923">
    <property type="entry name" value="LptG"/>
</dbReference>
<dbReference type="Proteomes" id="UP000698242">
    <property type="component" value="Unassembled WGS sequence"/>
</dbReference>
<dbReference type="NCBIfam" id="TIGR04408">
    <property type="entry name" value="LptG_lptG"/>
    <property type="match status" value="1"/>
</dbReference>
<keyword evidence="2" id="KW-1003">Cell membrane</keyword>
<feature type="transmembrane region" description="Helical" evidence="6">
    <location>
        <begin position="99"/>
        <end position="121"/>
    </location>
</feature>
<evidence type="ECO:0000256" key="4">
    <source>
        <dbReference type="ARBA" id="ARBA00022989"/>
    </source>
</evidence>
<dbReference type="GO" id="GO:0055085">
    <property type="term" value="P:transmembrane transport"/>
    <property type="evidence" value="ECO:0007669"/>
    <property type="project" value="InterPro"/>
</dbReference>
<evidence type="ECO:0000313" key="8">
    <source>
        <dbReference type="Proteomes" id="UP000698242"/>
    </source>
</evidence>
<evidence type="ECO:0000256" key="6">
    <source>
        <dbReference type="SAM" id="Phobius"/>
    </source>
</evidence>
<dbReference type="PANTHER" id="PTHR33529">
    <property type="entry name" value="SLR0882 PROTEIN-RELATED"/>
    <property type="match status" value="1"/>
</dbReference>
<keyword evidence="8" id="KW-1185">Reference proteome</keyword>
<sequence>MTLHLYFARRFAISFATVLGVFFGILLLIDLVEQVRRFDDAQISFLEILGLTALKTPESLYRILPLITILGTLSLFLSLARTSELVVARASGRSALRSLGAPIAVALAIGVLATAVLNPLVAVTSRQYEARVDAFSSGGNSVLSLSQEGLWLRQGDRRGGQTVIRAGRANLDGTELYGVSFLTFNASGTPTSRIEAERARLAPGGWQLADAKEWQFDAPNPERSARRHEMLEIESSLTPNRILESFSTPSAIPVWALPRFIAQLERAGLSARKHKVWLHMELAQPLLLAAMVLVGAGFTMRHTRFGRTGLMVLLALGLGFSLFFIRNFAQILGENGQIPVLLAAWGPPVAAVLLPLGLLLHWEDG</sequence>
<dbReference type="InterPro" id="IPR005495">
    <property type="entry name" value="LptG/LptF_permease"/>
</dbReference>
<protein>
    <submittedName>
        <fullName evidence="7">Permease Yjg/PYjgQ</fullName>
    </submittedName>
</protein>
<evidence type="ECO:0000256" key="5">
    <source>
        <dbReference type="ARBA" id="ARBA00023136"/>
    </source>
</evidence>
<name>A0A921NNG3_9RHOB</name>